<feature type="compositionally biased region" description="Basic residues" evidence="11">
    <location>
        <begin position="611"/>
        <end position="627"/>
    </location>
</feature>
<evidence type="ECO:0000256" key="11">
    <source>
        <dbReference type="SAM" id="MobiDB-lite"/>
    </source>
</evidence>
<evidence type="ECO:0000256" key="3">
    <source>
        <dbReference type="ARBA" id="ARBA00022527"/>
    </source>
</evidence>
<comment type="catalytic activity">
    <reaction evidence="9">
        <text>L-seryl-[protein] + ATP = O-phospho-L-seryl-[protein] + ADP + H(+)</text>
        <dbReference type="Rhea" id="RHEA:17989"/>
        <dbReference type="Rhea" id="RHEA-COMP:9863"/>
        <dbReference type="Rhea" id="RHEA-COMP:11604"/>
        <dbReference type="ChEBI" id="CHEBI:15378"/>
        <dbReference type="ChEBI" id="CHEBI:29999"/>
        <dbReference type="ChEBI" id="CHEBI:30616"/>
        <dbReference type="ChEBI" id="CHEBI:83421"/>
        <dbReference type="ChEBI" id="CHEBI:456216"/>
        <dbReference type="EC" id="2.7.11.1"/>
    </reaction>
</comment>
<proteinExistence type="inferred from homology"/>
<protein>
    <recommendedName>
        <fullName evidence="2">non-specific serine/threonine protein kinase</fullName>
        <ecNumber evidence="2">2.7.11.1</ecNumber>
    </recommendedName>
</protein>
<evidence type="ECO:0000256" key="6">
    <source>
        <dbReference type="ARBA" id="ARBA00022777"/>
    </source>
</evidence>
<evidence type="ECO:0000256" key="10">
    <source>
        <dbReference type="PROSITE-ProRule" id="PRU10141"/>
    </source>
</evidence>
<feature type="region of interest" description="Disordered" evidence="11">
    <location>
        <begin position="427"/>
        <end position="480"/>
    </location>
</feature>
<feature type="binding site" evidence="10">
    <location>
        <position position="35"/>
    </location>
    <ligand>
        <name>ATP</name>
        <dbReference type="ChEBI" id="CHEBI:30616"/>
    </ligand>
</feature>
<evidence type="ECO:0000259" key="12">
    <source>
        <dbReference type="PROSITE" id="PS50011"/>
    </source>
</evidence>
<feature type="domain" description="Protein kinase" evidence="12">
    <location>
        <begin position="6"/>
        <end position="260"/>
    </location>
</feature>
<dbReference type="SUPFAM" id="SSF56112">
    <property type="entry name" value="Protein kinase-like (PK-like)"/>
    <property type="match status" value="1"/>
</dbReference>
<feature type="compositionally biased region" description="Polar residues" evidence="11">
    <location>
        <begin position="448"/>
        <end position="459"/>
    </location>
</feature>
<dbReference type="Pfam" id="PF00069">
    <property type="entry name" value="Pkinase"/>
    <property type="match status" value="1"/>
</dbReference>
<feature type="compositionally biased region" description="Basic residues" evidence="11">
    <location>
        <begin position="529"/>
        <end position="539"/>
    </location>
</feature>
<dbReference type="EMBL" id="CAMPGE010002013">
    <property type="protein sequence ID" value="CAI2360818.1"/>
    <property type="molecule type" value="Genomic_DNA"/>
</dbReference>
<evidence type="ECO:0000313" key="13">
    <source>
        <dbReference type="EMBL" id="CAI2360818.1"/>
    </source>
</evidence>
<dbReference type="FunFam" id="3.30.200.20:FF:000097">
    <property type="entry name" value="Probable serine/threonine-protein kinase nek1"/>
    <property type="match status" value="1"/>
</dbReference>
<dbReference type="Gene3D" id="3.30.200.20">
    <property type="entry name" value="Phosphorylase Kinase, domain 1"/>
    <property type="match status" value="1"/>
</dbReference>
<feature type="compositionally biased region" description="Polar residues" evidence="11">
    <location>
        <begin position="564"/>
        <end position="574"/>
    </location>
</feature>
<dbReference type="PROSITE" id="PS50011">
    <property type="entry name" value="PROTEIN_KINASE_DOM"/>
    <property type="match status" value="1"/>
</dbReference>
<dbReference type="InterPro" id="IPR000719">
    <property type="entry name" value="Prot_kinase_dom"/>
</dbReference>
<dbReference type="PANTHER" id="PTHR44899">
    <property type="entry name" value="CAMK FAMILY PROTEIN KINASE"/>
    <property type="match status" value="1"/>
</dbReference>
<keyword evidence="4" id="KW-0808">Transferase</keyword>
<keyword evidence="3" id="KW-0723">Serine/threonine-protein kinase</keyword>
<feature type="compositionally biased region" description="Polar residues" evidence="11">
    <location>
        <begin position="595"/>
        <end position="610"/>
    </location>
</feature>
<dbReference type="InterPro" id="IPR008271">
    <property type="entry name" value="Ser/Thr_kinase_AS"/>
</dbReference>
<keyword evidence="7 10" id="KW-0067">ATP-binding</keyword>
<dbReference type="SMART" id="SM00220">
    <property type="entry name" value="S_TKc"/>
    <property type="match status" value="1"/>
</dbReference>
<dbReference type="InterPro" id="IPR011009">
    <property type="entry name" value="Kinase-like_dom_sf"/>
</dbReference>
<evidence type="ECO:0000256" key="4">
    <source>
        <dbReference type="ARBA" id="ARBA00022679"/>
    </source>
</evidence>
<feature type="region of interest" description="Disordered" evidence="11">
    <location>
        <begin position="564"/>
        <end position="627"/>
    </location>
</feature>
<evidence type="ECO:0000256" key="2">
    <source>
        <dbReference type="ARBA" id="ARBA00012513"/>
    </source>
</evidence>
<dbReference type="PROSITE" id="PS00108">
    <property type="entry name" value="PROTEIN_KINASE_ST"/>
    <property type="match status" value="1"/>
</dbReference>
<evidence type="ECO:0000256" key="5">
    <source>
        <dbReference type="ARBA" id="ARBA00022741"/>
    </source>
</evidence>
<reference evidence="13" key="1">
    <citation type="submission" date="2023-07" db="EMBL/GenBank/DDBJ databases">
        <authorList>
            <consortium name="AG Swart"/>
            <person name="Singh M."/>
            <person name="Singh A."/>
            <person name="Seah K."/>
            <person name="Emmerich C."/>
        </authorList>
    </citation>
    <scope>NUCLEOTIDE SEQUENCE</scope>
    <source>
        <strain evidence="13">DP1</strain>
    </source>
</reference>
<dbReference type="InterPro" id="IPR051131">
    <property type="entry name" value="NEK_Ser/Thr_kinase_NIMA"/>
</dbReference>
<dbReference type="InterPro" id="IPR017441">
    <property type="entry name" value="Protein_kinase_ATP_BS"/>
</dbReference>
<feature type="region of interest" description="Disordered" evidence="11">
    <location>
        <begin position="330"/>
        <end position="377"/>
    </location>
</feature>
<dbReference type="Gene3D" id="1.10.510.10">
    <property type="entry name" value="Transferase(Phosphotransferase) domain 1"/>
    <property type="match status" value="1"/>
</dbReference>
<keyword evidence="6" id="KW-0418">Kinase</keyword>
<evidence type="ECO:0000256" key="8">
    <source>
        <dbReference type="ARBA" id="ARBA00047899"/>
    </source>
</evidence>
<sequence>MSLDDFENLSLLGDGAYSSVYKVKRISDGQIYALKKVKVGNLTDKEKENALNEVRILASIKNPCVICYKESFIDPDSQSLCLVIEYADDGDLFQKLSSATDGFEETFIWKVFIQVVRGLKALHDLSIMHRDLKSANVFLNKDGTAKLGDMNVSKLTDLKGLNYTQTGTPYYASPEVWKDRPYSIKSDIWSLGCVLYEMITLKPPFRASNMEGLYTKVSKGLYQPIPKKYSTELSNLVRSLLKANPDKRPDCDDIISMPSIVKKIGILFPDSDNILGSNELLKTIRFPKNFMYLTNQLPKPSYDEEVDEDFSENIKCSTLPSKVKVKRSTESLINQRSSSRSKVHTSSKNSIFSERRGSPSTASKQSRNVSKAKSIMRNNLSKKEKIPHKRYKDIVKSNHKALRNKKEGIFSKDMSMNINSHKIVPQNISSSRTPQGGVIGLKKRTRDPLSTSSKKSQVVKNMKKGPAFHRSRPPLYERDTPDMNISSLPVIVNSLSPPNNRMGDSNDSQDIFKKYEIKGKIMKPPQKLTHLRYGSKRSPKNSPKDSSNPQLANLGHKKRSYQINSHSQNPNLLNHQEPHHSPLKNPKNSRKHNISKISLPSLSGAKNPTSRSRKGPASHIHKLLKKY</sequence>
<dbReference type="Proteomes" id="UP001295684">
    <property type="component" value="Unassembled WGS sequence"/>
</dbReference>
<organism evidence="13 14">
    <name type="scientific">Euplotes crassus</name>
    <dbReference type="NCBI Taxonomy" id="5936"/>
    <lineage>
        <taxon>Eukaryota</taxon>
        <taxon>Sar</taxon>
        <taxon>Alveolata</taxon>
        <taxon>Ciliophora</taxon>
        <taxon>Intramacronucleata</taxon>
        <taxon>Spirotrichea</taxon>
        <taxon>Hypotrichia</taxon>
        <taxon>Euplotida</taxon>
        <taxon>Euplotidae</taxon>
        <taxon>Moneuplotes</taxon>
    </lineage>
</organism>
<keyword evidence="14" id="KW-1185">Reference proteome</keyword>
<dbReference type="AlphaFoldDB" id="A0AAD1U8H9"/>
<feature type="compositionally biased region" description="Polar residues" evidence="11">
    <location>
        <begin position="358"/>
        <end position="377"/>
    </location>
</feature>
<feature type="compositionally biased region" description="Basic residues" evidence="11">
    <location>
        <begin position="461"/>
        <end position="472"/>
    </location>
</feature>
<dbReference type="PROSITE" id="PS00107">
    <property type="entry name" value="PROTEIN_KINASE_ATP"/>
    <property type="match status" value="1"/>
</dbReference>
<accession>A0AAD1U8H9</accession>
<dbReference type="PANTHER" id="PTHR44899:SF6">
    <property type="entry name" value="SERINE_THREONINE PROTEIN KINASE"/>
    <property type="match status" value="1"/>
</dbReference>
<evidence type="ECO:0000256" key="7">
    <source>
        <dbReference type="ARBA" id="ARBA00022840"/>
    </source>
</evidence>
<dbReference type="GO" id="GO:0004674">
    <property type="term" value="F:protein serine/threonine kinase activity"/>
    <property type="evidence" value="ECO:0007669"/>
    <property type="project" value="UniProtKB-KW"/>
</dbReference>
<evidence type="ECO:0000256" key="9">
    <source>
        <dbReference type="ARBA" id="ARBA00048679"/>
    </source>
</evidence>
<comment type="similarity">
    <text evidence="1">Belongs to the protein kinase superfamily. NEK Ser/Thr protein kinase family. NIMA subfamily.</text>
</comment>
<evidence type="ECO:0000256" key="1">
    <source>
        <dbReference type="ARBA" id="ARBA00010886"/>
    </source>
</evidence>
<evidence type="ECO:0000313" key="14">
    <source>
        <dbReference type="Proteomes" id="UP001295684"/>
    </source>
</evidence>
<gene>
    <name evidence="13" type="ORF">ECRASSUSDP1_LOCUS2124</name>
</gene>
<comment type="catalytic activity">
    <reaction evidence="8">
        <text>L-threonyl-[protein] + ATP = O-phospho-L-threonyl-[protein] + ADP + H(+)</text>
        <dbReference type="Rhea" id="RHEA:46608"/>
        <dbReference type="Rhea" id="RHEA-COMP:11060"/>
        <dbReference type="Rhea" id="RHEA-COMP:11605"/>
        <dbReference type="ChEBI" id="CHEBI:15378"/>
        <dbReference type="ChEBI" id="CHEBI:30013"/>
        <dbReference type="ChEBI" id="CHEBI:30616"/>
        <dbReference type="ChEBI" id="CHEBI:61977"/>
        <dbReference type="ChEBI" id="CHEBI:456216"/>
        <dbReference type="EC" id="2.7.11.1"/>
    </reaction>
</comment>
<feature type="compositionally biased region" description="Low complexity" evidence="11">
    <location>
        <begin position="540"/>
        <end position="549"/>
    </location>
</feature>
<comment type="caution">
    <text evidence="13">The sequence shown here is derived from an EMBL/GenBank/DDBJ whole genome shotgun (WGS) entry which is preliminary data.</text>
</comment>
<keyword evidence="5 10" id="KW-0547">Nucleotide-binding</keyword>
<name>A0AAD1U8H9_EUPCR</name>
<feature type="region of interest" description="Disordered" evidence="11">
    <location>
        <begin position="516"/>
        <end position="552"/>
    </location>
</feature>
<dbReference type="GO" id="GO:0005524">
    <property type="term" value="F:ATP binding"/>
    <property type="evidence" value="ECO:0007669"/>
    <property type="project" value="UniProtKB-UniRule"/>
</dbReference>
<dbReference type="EC" id="2.7.11.1" evidence="2"/>